<gene>
    <name evidence="1" type="ORF">DFQ02_1172</name>
</gene>
<dbReference type="OrthoDB" id="6717268at2"/>
<evidence type="ECO:0000313" key="2">
    <source>
        <dbReference type="Proteomes" id="UP000256629"/>
    </source>
</evidence>
<keyword evidence="2" id="KW-1185">Reference proteome</keyword>
<dbReference type="EMBL" id="QRDX01000017">
    <property type="protein sequence ID" value="RED44231.1"/>
    <property type="molecule type" value="Genomic_DNA"/>
</dbReference>
<name>A0A3D9H4Y1_9FLAO</name>
<organism evidence="1 2">
    <name type="scientific">Seonamhaeicola aphaedonensis</name>
    <dbReference type="NCBI Taxonomy" id="1461338"/>
    <lineage>
        <taxon>Bacteria</taxon>
        <taxon>Pseudomonadati</taxon>
        <taxon>Bacteroidota</taxon>
        <taxon>Flavobacteriia</taxon>
        <taxon>Flavobacteriales</taxon>
        <taxon>Flavobacteriaceae</taxon>
    </lineage>
</organism>
<dbReference type="AlphaFoldDB" id="A0A3D9H4Y1"/>
<accession>A0A3D9H4Y1</accession>
<dbReference type="Proteomes" id="UP000256629">
    <property type="component" value="Unassembled WGS sequence"/>
</dbReference>
<evidence type="ECO:0000313" key="1">
    <source>
        <dbReference type="EMBL" id="RED44231.1"/>
    </source>
</evidence>
<dbReference type="RefSeq" id="WP_116525224.1">
    <property type="nucleotide sequence ID" value="NZ_QRDX01000017.1"/>
</dbReference>
<comment type="caution">
    <text evidence="1">The sequence shown here is derived from an EMBL/GenBank/DDBJ whole genome shotgun (WGS) entry which is preliminary data.</text>
</comment>
<sequence length="187" mass="21276">MRFTLTILVLILCFSSCKEKTERKTEPKKEKTELKAESNKPKVEPIEKVDLSKVPDSLELITDKNLRGDFNGDYKTDFASIVRNKINQKIGVLILHNSVNNESYVFGAGKEVSEMTDLDWIEVFEILPKGEIVSPTLVDEETGDIIGQDESKNFKLIGNGIYMSVEESHGGGIIFWNGKEYQWYHIE</sequence>
<proteinExistence type="predicted"/>
<protein>
    <submittedName>
        <fullName evidence="1">Uncharacterized protein</fullName>
    </submittedName>
</protein>
<reference evidence="1 2" key="1">
    <citation type="submission" date="2018-07" db="EMBL/GenBank/DDBJ databases">
        <title>Genomic Encyclopedia of Type Strains, Phase III (KMG-III): the genomes of soil and plant-associated and newly described type strains.</title>
        <authorList>
            <person name="Whitman W."/>
        </authorList>
    </citation>
    <scope>NUCLEOTIDE SEQUENCE [LARGE SCALE GENOMIC DNA]</scope>
    <source>
        <strain evidence="1 2">CECT 8487</strain>
    </source>
</reference>